<evidence type="ECO:0000313" key="2">
    <source>
        <dbReference type="Proteomes" id="UP000075714"/>
    </source>
</evidence>
<dbReference type="EMBL" id="LSYV01000008">
    <property type="protein sequence ID" value="KXZ53343.1"/>
    <property type="molecule type" value="Genomic_DNA"/>
</dbReference>
<sequence length="393" mass="43079">MAAAEKGDAAARGYLVEGPVGRTVLMSWDQGDVFNAAVLSGSVEAAAALHEHGFYPGREGLANDVVKRGHLPMLKWLVATFGQLVARLCELAMEYAAGKGDAETLAWLHARGVCWGPRALPWEAAAGCEEALEFMLSHGCEVPECGQPYVDAAKNGGAYTIKVLKRLGVPWGPRGLVFGLVAREVERPLPIMRMLLEYGCPVDWALAQDAVLDRTQRDEKLEEWVEMRLKGKPGAVITLMAGDGSRAFASKALVRGASPIFAAMLPERREDGGEEDEDQIRCLTDLEQLSDLVSALEGEPPVRTYLDYCNMYGILEQYKPLLRICLPKERTTHQMANKWLSVCEKYGLDDLGWHMAERLAAALTAPGGTWAARLLQCKEEHPDVPDGFDMDVL</sequence>
<gene>
    <name evidence="1" type="ORF">GPECTOR_7g1238</name>
</gene>
<dbReference type="PANTHER" id="PTHR46586">
    <property type="entry name" value="ANKYRIN REPEAT-CONTAINING PROTEIN"/>
    <property type="match status" value="1"/>
</dbReference>
<keyword evidence="2" id="KW-1185">Reference proteome</keyword>
<dbReference type="SUPFAM" id="SSF48403">
    <property type="entry name" value="Ankyrin repeat"/>
    <property type="match status" value="1"/>
</dbReference>
<name>A0A150GUC1_GONPE</name>
<evidence type="ECO:0000313" key="1">
    <source>
        <dbReference type="EMBL" id="KXZ53343.1"/>
    </source>
</evidence>
<dbReference type="InterPro" id="IPR052050">
    <property type="entry name" value="SecEffector_AnkRepeat"/>
</dbReference>
<proteinExistence type="predicted"/>
<dbReference type="Proteomes" id="UP000075714">
    <property type="component" value="Unassembled WGS sequence"/>
</dbReference>
<dbReference type="InterPro" id="IPR036770">
    <property type="entry name" value="Ankyrin_rpt-contain_sf"/>
</dbReference>
<accession>A0A150GUC1</accession>
<protein>
    <submittedName>
        <fullName evidence="1">Uncharacterized protein</fullName>
    </submittedName>
</protein>
<dbReference type="AlphaFoldDB" id="A0A150GUC1"/>
<reference evidence="2" key="1">
    <citation type="journal article" date="2016" name="Nat. Commun.">
        <title>The Gonium pectorale genome demonstrates co-option of cell cycle regulation during the evolution of multicellularity.</title>
        <authorList>
            <person name="Hanschen E.R."/>
            <person name="Marriage T.N."/>
            <person name="Ferris P.J."/>
            <person name="Hamaji T."/>
            <person name="Toyoda A."/>
            <person name="Fujiyama A."/>
            <person name="Neme R."/>
            <person name="Noguchi H."/>
            <person name="Minakuchi Y."/>
            <person name="Suzuki M."/>
            <person name="Kawai-Toyooka H."/>
            <person name="Smith D.R."/>
            <person name="Sparks H."/>
            <person name="Anderson J."/>
            <person name="Bakaric R."/>
            <person name="Luria V."/>
            <person name="Karger A."/>
            <person name="Kirschner M.W."/>
            <person name="Durand P.M."/>
            <person name="Michod R.E."/>
            <person name="Nozaki H."/>
            <person name="Olson B.J."/>
        </authorList>
    </citation>
    <scope>NUCLEOTIDE SEQUENCE [LARGE SCALE GENOMIC DNA]</scope>
    <source>
        <strain evidence="2">NIES-2863</strain>
    </source>
</reference>
<dbReference type="PANTHER" id="PTHR46586:SF3">
    <property type="entry name" value="ANKYRIN REPEAT-CONTAINING PROTEIN"/>
    <property type="match status" value="1"/>
</dbReference>
<comment type="caution">
    <text evidence="1">The sequence shown here is derived from an EMBL/GenBank/DDBJ whole genome shotgun (WGS) entry which is preliminary data.</text>
</comment>
<dbReference type="Gene3D" id="1.25.40.20">
    <property type="entry name" value="Ankyrin repeat-containing domain"/>
    <property type="match status" value="1"/>
</dbReference>
<organism evidence="1 2">
    <name type="scientific">Gonium pectorale</name>
    <name type="common">Green alga</name>
    <dbReference type="NCBI Taxonomy" id="33097"/>
    <lineage>
        <taxon>Eukaryota</taxon>
        <taxon>Viridiplantae</taxon>
        <taxon>Chlorophyta</taxon>
        <taxon>core chlorophytes</taxon>
        <taxon>Chlorophyceae</taxon>
        <taxon>CS clade</taxon>
        <taxon>Chlamydomonadales</taxon>
        <taxon>Volvocaceae</taxon>
        <taxon>Gonium</taxon>
    </lineage>
</organism>